<evidence type="ECO:0000256" key="1">
    <source>
        <dbReference type="SAM" id="Phobius"/>
    </source>
</evidence>
<dbReference type="Proteomes" id="UP000596742">
    <property type="component" value="Unassembled WGS sequence"/>
</dbReference>
<feature type="transmembrane region" description="Helical" evidence="1">
    <location>
        <begin position="50"/>
        <end position="69"/>
    </location>
</feature>
<evidence type="ECO:0000313" key="3">
    <source>
        <dbReference type="Proteomes" id="UP000596742"/>
    </source>
</evidence>
<organism evidence="2 3">
    <name type="scientific">Mytilus galloprovincialis</name>
    <name type="common">Mediterranean mussel</name>
    <dbReference type="NCBI Taxonomy" id="29158"/>
    <lineage>
        <taxon>Eukaryota</taxon>
        <taxon>Metazoa</taxon>
        <taxon>Spiralia</taxon>
        <taxon>Lophotrochozoa</taxon>
        <taxon>Mollusca</taxon>
        <taxon>Bivalvia</taxon>
        <taxon>Autobranchia</taxon>
        <taxon>Pteriomorphia</taxon>
        <taxon>Mytilida</taxon>
        <taxon>Mytiloidea</taxon>
        <taxon>Mytilidae</taxon>
        <taxon>Mytilinae</taxon>
        <taxon>Mytilus</taxon>
    </lineage>
</organism>
<feature type="transmembrane region" description="Helical" evidence="1">
    <location>
        <begin position="81"/>
        <end position="99"/>
    </location>
</feature>
<keyword evidence="1" id="KW-0472">Membrane</keyword>
<dbReference type="AlphaFoldDB" id="A0A8B6HT09"/>
<keyword evidence="1" id="KW-0812">Transmembrane</keyword>
<proteinExistence type="predicted"/>
<keyword evidence="3" id="KW-1185">Reference proteome</keyword>
<gene>
    <name evidence="2" type="ORF">MGAL_10B014577</name>
</gene>
<keyword evidence="1" id="KW-1133">Transmembrane helix</keyword>
<dbReference type="OrthoDB" id="3936150at2759"/>
<sequence length="109" mass="11905">MAIPSWPIYAAALGGMVCLIHDWMYLHIVTDVAMAPWLFTWCIGIKNTTMMFFLMALVVGFIVGVIQLLEVSNKGQLINGFALTSKLGVAAGWASLILLTSESFPTVVR</sequence>
<evidence type="ECO:0000313" key="2">
    <source>
        <dbReference type="EMBL" id="VDI83464.1"/>
    </source>
</evidence>
<comment type="caution">
    <text evidence="2">The sequence shown here is derived from an EMBL/GenBank/DDBJ whole genome shotgun (WGS) entry which is preliminary data.</text>
</comment>
<feature type="transmembrane region" description="Helical" evidence="1">
    <location>
        <begin position="6"/>
        <end position="29"/>
    </location>
</feature>
<dbReference type="EMBL" id="UYJE01010464">
    <property type="protein sequence ID" value="VDI83464.1"/>
    <property type="molecule type" value="Genomic_DNA"/>
</dbReference>
<accession>A0A8B6HT09</accession>
<reference evidence="2" key="1">
    <citation type="submission" date="2018-11" db="EMBL/GenBank/DDBJ databases">
        <authorList>
            <person name="Alioto T."/>
            <person name="Alioto T."/>
        </authorList>
    </citation>
    <scope>NUCLEOTIDE SEQUENCE</scope>
</reference>
<name>A0A8B6HT09_MYTGA</name>
<protein>
    <submittedName>
        <fullName evidence="2">Uncharacterized protein</fullName>
    </submittedName>
</protein>